<keyword evidence="3" id="KW-1185">Reference proteome</keyword>
<dbReference type="InterPro" id="IPR052746">
    <property type="entry name" value="MlaB_ABC_Transporter"/>
</dbReference>
<evidence type="ECO:0000313" key="2">
    <source>
        <dbReference type="EMBL" id="MDN2482145.1"/>
    </source>
</evidence>
<dbReference type="InterPro" id="IPR036513">
    <property type="entry name" value="STAS_dom_sf"/>
</dbReference>
<comment type="caution">
    <text evidence="2">The sequence shown here is derived from an EMBL/GenBank/DDBJ whole genome shotgun (WGS) entry which is preliminary data.</text>
</comment>
<dbReference type="CDD" id="cd07043">
    <property type="entry name" value="STAS_anti-anti-sigma_factors"/>
    <property type="match status" value="1"/>
</dbReference>
<organism evidence="2 3">
    <name type="scientific">Vibrio agarivorans</name>
    <dbReference type="NCBI Taxonomy" id="153622"/>
    <lineage>
        <taxon>Bacteria</taxon>
        <taxon>Pseudomonadati</taxon>
        <taxon>Pseudomonadota</taxon>
        <taxon>Gammaproteobacteria</taxon>
        <taxon>Vibrionales</taxon>
        <taxon>Vibrionaceae</taxon>
        <taxon>Vibrio</taxon>
    </lineage>
</organism>
<dbReference type="EMBL" id="JAUEOZ010000001">
    <property type="protein sequence ID" value="MDN2482145.1"/>
    <property type="molecule type" value="Genomic_DNA"/>
</dbReference>
<gene>
    <name evidence="2" type="ORF">QWJ08_12260</name>
</gene>
<dbReference type="Proteomes" id="UP001169719">
    <property type="component" value="Unassembled WGS sequence"/>
</dbReference>
<reference evidence="2" key="1">
    <citation type="submission" date="2024-05" db="EMBL/GenBank/DDBJ databases">
        <title>Genome Sequences of Four Agar- Degrading Marine Bacteria.</title>
        <authorList>
            <person name="Phillips E.K."/>
            <person name="Shaffer J.C."/>
            <person name="Henson M.W."/>
            <person name="Temperton B."/>
            <person name="Thrash C.J."/>
            <person name="Martin M.O."/>
        </authorList>
    </citation>
    <scope>NUCLEOTIDE SEQUENCE</scope>
    <source>
        <strain evidence="2">EKP203</strain>
    </source>
</reference>
<evidence type="ECO:0000313" key="3">
    <source>
        <dbReference type="Proteomes" id="UP001169719"/>
    </source>
</evidence>
<protein>
    <submittedName>
        <fullName evidence="2">Lipid asymmetry maintenance protein MlaB</fullName>
    </submittedName>
</protein>
<dbReference type="InterPro" id="IPR058548">
    <property type="entry name" value="MlaB-like_STAS"/>
</dbReference>
<evidence type="ECO:0000259" key="1">
    <source>
        <dbReference type="PROSITE" id="PS50801"/>
    </source>
</evidence>
<dbReference type="SUPFAM" id="SSF52091">
    <property type="entry name" value="SpoIIaa-like"/>
    <property type="match status" value="1"/>
</dbReference>
<dbReference type="Gene3D" id="3.30.750.24">
    <property type="entry name" value="STAS domain"/>
    <property type="match status" value="1"/>
</dbReference>
<name>A0ABT7Y2B9_9VIBR</name>
<dbReference type="PROSITE" id="PS50801">
    <property type="entry name" value="STAS"/>
    <property type="match status" value="1"/>
</dbReference>
<proteinExistence type="predicted"/>
<dbReference type="PANTHER" id="PTHR35849">
    <property type="entry name" value="BLR2341 PROTEIN"/>
    <property type="match status" value="1"/>
</dbReference>
<feature type="domain" description="STAS" evidence="1">
    <location>
        <begin position="10"/>
        <end position="99"/>
    </location>
</feature>
<accession>A0ABT7Y2B9</accession>
<dbReference type="PANTHER" id="PTHR35849:SF1">
    <property type="entry name" value="INTERMEMBRANE PHOSPHOLIPID TRANSPORT SYSTEM BINDING PROTEIN MLAB"/>
    <property type="match status" value="1"/>
</dbReference>
<dbReference type="Pfam" id="PF13466">
    <property type="entry name" value="STAS_2"/>
    <property type="match status" value="1"/>
</dbReference>
<sequence length="99" mass="11210">MGIVSLEDDVIRFEGKLDRHTVPSLWQSLEVWKPSQNTCSIDLSGVKRVDSAGMVMLIHLIEHAKTENCHIMLSFVPKELGTLFRLSNVDKLLAKHIQN</sequence>
<dbReference type="InterPro" id="IPR002645">
    <property type="entry name" value="STAS_dom"/>
</dbReference>
<dbReference type="RefSeq" id="WP_264877684.1">
    <property type="nucleotide sequence ID" value="NZ_BLAT01000005.1"/>
</dbReference>